<dbReference type="Gene3D" id="2.60.40.790">
    <property type="match status" value="1"/>
</dbReference>
<comment type="caution">
    <text evidence="5">The sequence shown here is derived from an EMBL/GenBank/DDBJ whole genome shotgun (WGS) entry which is preliminary data.</text>
</comment>
<evidence type="ECO:0000256" key="3">
    <source>
        <dbReference type="SAM" id="MobiDB-lite"/>
    </source>
</evidence>
<feature type="region of interest" description="Disordered" evidence="3">
    <location>
        <begin position="144"/>
        <end position="170"/>
    </location>
</feature>
<dbReference type="AlphaFoldDB" id="A0AAV5TGN3"/>
<reference evidence="5" key="1">
    <citation type="submission" date="2023-10" db="EMBL/GenBank/DDBJ databases">
        <title>Genome assembly of Pristionchus species.</title>
        <authorList>
            <person name="Yoshida K."/>
            <person name="Sommer R.J."/>
        </authorList>
    </citation>
    <scope>NUCLEOTIDE SEQUENCE</scope>
    <source>
        <strain evidence="5">RS0144</strain>
    </source>
</reference>
<dbReference type="PRINTS" id="PR00299">
    <property type="entry name" value="ACRYSTALLIN"/>
</dbReference>
<proteinExistence type="inferred from homology"/>
<dbReference type="InterPro" id="IPR002068">
    <property type="entry name" value="A-crystallin/Hsp20_dom"/>
</dbReference>
<evidence type="ECO:0000256" key="1">
    <source>
        <dbReference type="PROSITE-ProRule" id="PRU00285"/>
    </source>
</evidence>
<dbReference type="GO" id="GO:0051082">
    <property type="term" value="F:unfolded protein binding"/>
    <property type="evidence" value="ECO:0007669"/>
    <property type="project" value="TreeGrafter"/>
</dbReference>
<sequence>HHQTGRQQPVHFHTQLLVTMSLTRFSPISMQHALKQAHRSLSTYWRTVPNEHYLNLGSALVDEENEKFAVYVDVSHFKPEEVKVHLNGTELTIEASHGETTDAHGSIQRSFVRKYKLPEDTNLDAVRSSISDVGHLMIEAPKMTKDAQEQATPIIRQTSSRREFPADMPK</sequence>
<dbReference type="GO" id="GO:0005737">
    <property type="term" value="C:cytoplasm"/>
    <property type="evidence" value="ECO:0007669"/>
    <property type="project" value="TreeGrafter"/>
</dbReference>
<accession>A0AAV5TGN3</accession>
<dbReference type="PANTHER" id="PTHR45640">
    <property type="entry name" value="HEAT SHOCK PROTEIN HSP-12.2-RELATED"/>
    <property type="match status" value="1"/>
</dbReference>
<keyword evidence="6" id="KW-1185">Reference proteome</keyword>
<dbReference type="PROSITE" id="PS01031">
    <property type="entry name" value="SHSP"/>
    <property type="match status" value="1"/>
</dbReference>
<evidence type="ECO:0000313" key="6">
    <source>
        <dbReference type="Proteomes" id="UP001432027"/>
    </source>
</evidence>
<feature type="compositionally biased region" description="Basic and acidic residues" evidence="3">
    <location>
        <begin position="160"/>
        <end position="170"/>
    </location>
</feature>
<dbReference type="EMBL" id="BTSX01000004">
    <property type="protein sequence ID" value="GMS93195.1"/>
    <property type="molecule type" value="Genomic_DNA"/>
</dbReference>
<evidence type="ECO:0000256" key="2">
    <source>
        <dbReference type="RuleBase" id="RU003616"/>
    </source>
</evidence>
<evidence type="ECO:0000313" key="5">
    <source>
        <dbReference type="EMBL" id="GMS93195.1"/>
    </source>
</evidence>
<feature type="domain" description="SHSP" evidence="4">
    <location>
        <begin position="50"/>
        <end position="157"/>
    </location>
</feature>
<organism evidence="5 6">
    <name type="scientific">Pristionchus entomophagus</name>
    <dbReference type="NCBI Taxonomy" id="358040"/>
    <lineage>
        <taxon>Eukaryota</taxon>
        <taxon>Metazoa</taxon>
        <taxon>Ecdysozoa</taxon>
        <taxon>Nematoda</taxon>
        <taxon>Chromadorea</taxon>
        <taxon>Rhabditida</taxon>
        <taxon>Rhabditina</taxon>
        <taxon>Diplogasteromorpha</taxon>
        <taxon>Diplogasteroidea</taxon>
        <taxon>Neodiplogasteridae</taxon>
        <taxon>Pristionchus</taxon>
    </lineage>
</organism>
<evidence type="ECO:0000259" key="4">
    <source>
        <dbReference type="PROSITE" id="PS01031"/>
    </source>
</evidence>
<gene>
    <name evidence="5" type="ORF">PENTCL1PPCAC_15370</name>
</gene>
<dbReference type="GO" id="GO:0009408">
    <property type="term" value="P:response to heat"/>
    <property type="evidence" value="ECO:0007669"/>
    <property type="project" value="TreeGrafter"/>
</dbReference>
<dbReference type="GO" id="GO:0036498">
    <property type="term" value="P:IRE1-mediated unfolded protein response"/>
    <property type="evidence" value="ECO:0007669"/>
    <property type="project" value="TreeGrafter"/>
</dbReference>
<dbReference type="InterPro" id="IPR001436">
    <property type="entry name" value="Alpha-crystallin/sHSP_animal"/>
</dbReference>
<dbReference type="GO" id="GO:0042026">
    <property type="term" value="P:protein refolding"/>
    <property type="evidence" value="ECO:0007669"/>
    <property type="project" value="TreeGrafter"/>
</dbReference>
<comment type="similarity">
    <text evidence="1 2">Belongs to the small heat shock protein (HSP20) family.</text>
</comment>
<feature type="compositionally biased region" description="Polar residues" evidence="3">
    <location>
        <begin position="149"/>
        <end position="158"/>
    </location>
</feature>
<dbReference type="CDD" id="cd06526">
    <property type="entry name" value="metazoan_ACD"/>
    <property type="match status" value="1"/>
</dbReference>
<protein>
    <recommendedName>
        <fullName evidence="4">SHSP domain-containing protein</fullName>
    </recommendedName>
</protein>
<dbReference type="Proteomes" id="UP001432027">
    <property type="component" value="Unassembled WGS sequence"/>
</dbReference>
<dbReference type="Pfam" id="PF00011">
    <property type="entry name" value="HSP20"/>
    <property type="match status" value="1"/>
</dbReference>
<dbReference type="GO" id="GO:0005634">
    <property type="term" value="C:nucleus"/>
    <property type="evidence" value="ECO:0007669"/>
    <property type="project" value="TreeGrafter"/>
</dbReference>
<dbReference type="InterPro" id="IPR008978">
    <property type="entry name" value="HSP20-like_chaperone"/>
</dbReference>
<dbReference type="SUPFAM" id="SSF49764">
    <property type="entry name" value="HSP20-like chaperones"/>
    <property type="match status" value="1"/>
</dbReference>
<dbReference type="PANTHER" id="PTHR45640:SF32">
    <property type="entry name" value="STRESS-INDUCED PROTEIN 1"/>
    <property type="match status" value="1"/>
</dbReference>
<name>A0AAV5TGN3_9BILA</name>
<feature type="non-terminal residue" evidence="5">
    <location>
        <position position="1"/>
    </location>
</feature>